<dbReference type="InterPro" id="IPR014027">
    <property type="entry name" value="UDP-Glc/GDP-Man_DH_C"/>
</dbReference>
<dbReference type="GO" id="GO:0051287">
    <property type="term" value="F:NAD binding"/>
    <property type="evidence" value="ECO:0007669"/>
    <property type="project" value="InterPro"/>
</dbReference>
<dbReference type="PANTHER" id="PTHR43491">
    <property type="entry name" value="UDP-N-ACETYL-D-MANNOSAMINE DEHYDROGENASE"/>
    <property type="match status" value="1"/>
</dbReference>
<keyword evidence="4" id="KW-1185">Reference proteome</keyword>
<organism evidence="3 4">
    <name type="scientific">Epicoccum nigrum</name>
    <name type="common">Soil fungus</name>
    <name type="synonym">Epicoccum purpurascens</name>
    <dbReference type="NCBI Taxonomy" id="105696"/>
    <lineage>
        <taxon>Eukaryota</taxon>
        <taxon>Fungi</taxon>
        <taxon>Dikarya</taxon>
        <taxon>Ascomycota</taxon>
        <taxon>Pezizomycotina</taxon>
        <taxon>Dothideomycetes</taxon>
        <taxon>Pleosporomycetidae</taxon>
        <taxon>Pleosporales</taxon>
        <taxon>Pleosporineae</taxon>
        <taxon>Didymellaceae</taxon>
        <taxon>Epicoccum</taxon>
    </lineage>
</organism>
<name>A0A1Y2LN53_EPING</name>
<dbReference type="PANTHER" id="PTHR43491:SF2">
    <property type="entry name" value="UDP-N-ACETYL-D-MANNOSAMINE DEHYDROGENASE"/>
    <property type="match status" value="1"/>
</dbReference>
<dbReference type="Pfam" id="PF03720">
    <property type="entry name" value="UDPG_MGDP_dh_C"/>
    <property type="match status" value="1"/>
</dbReference>
<dbReference type="Gene3D" id="3.40.50.720">
    <property type="entry name" value="NAD(P)-binding Rossmann-like Domain"/>
    <property type="match status" value="1"/>
</dbReference>
<dbReference type="STRING" id="105696.A0A1Y2LN53"/>
<dbReference type="InterPro" id="IPR036220">
    <property type="entry name" value="UDP-Glc/GDP-Man_DH_C_sf"/>
</dbReference>
<sequence length="139" mass="15525">MSPDPLMILVVGVGFKKGQTVLSNSSGVAIIRTILEEWDAYVQFADPLVDAEQIDFCLRIDIEEDWNEANLHTFDGIIVAVDQEGLDLSLLDRLQRVKVQDLSGRRRRKFSGNLPVPTVSTADFGEKTTSRIAVYIDTE</sequence>
<protein>
    <recommendedName>
        <fullName evidence="2">UDP-glucose/GDP-mannose dehydrogenase C-terminal domain-containing protein</fullName>
    </recommendedName>
</protein>
<gene>
    <name evidence="3" type="ORF">B5807_11017</name>
</gene>
<dbReference type="SUPFAM" id="SSF52413">
    <property type="entry name" value="UDP-glucose/GDP-mannose dehydrogenase C-terminal domain"/>
    <property type="match status" value="1"/>
</dbReference>
<dbReference type="GO" id="GO:0000271">
    <property type="term" value="P:polysaccharide biosynthetic process"/>
    <property type="evidence" value="ECO:0007669"/>
    <property type="project" value="InterPro"/>
</dbReference>
<dbReference type="EMBL" id="KZ107858">
    <property type="protein sequence ID" value="OSS44318.1"/>
    <property type="molecule type" value="Genomic_DNA"/>
</dbReference>
<feature type="domain" description="UDP-glucose/GDP-mannose dehydrogenase C-terminal" evidence="2">
    <location>
        <begin position="9"/>
        <end position="88"/>
    </location>
</feature>
<evidence type="ECO:0000313" key="4">
    <source>
        <dbReference type="Proteomes" id="UP000193240"/>
    </source>
</evidence>
<dbReference type="InParanoid" id="A0A1Y2LN53"/>
<proteinExistence type="inferred from homology"/>
<evidence type="ECO:0000313" key="3">
    <source>
        <dbReference type="EMBL" id="OSS44318.1"/>
    </source>
</evidence>
<dbReference type="GO" id="GO:0016628">
    <property type="term" value="F:oxidoreductase activity, acting on the CH-CH group of donors, NAD or NADP as acceptor"/>
    <property type="evidence" value="ECO:0007669"/>
    <property type="project" value="InterPro"/>
</dbReference>
<evidence type="ECO:0000256" key="1">
    <source>
        <dbReference type="ARBA" id="ARBA00006601"/>
    </source>
</evidence>
<dbReference type="Proteomes" id="UP000193240">
    <property type="component" value="Unassembled WGS sequence"/>
</dbReference>
<dbReference type="GO" id="GO:0016616">
    <property type="term" value="F:oxidoreductase activity, acting on the CH-OH group of donors, NAD or NADP as acceptor"/>
    <property type="evidence" value="ECO:0007669"/>
    <property type="project" value="InterPro"/>
</dbReference>
<comment type="similarity">
    <text evidence="1">Belongs to the UDP-glucose/GDP-mannose dehydrogenase family.</text>
</comment>
<dbReference type="InterPro" id="IPR028359">
    <property type="entry name" value="UDP_ManNAc/GlcNAc_DH"/>
</dbReference>
<accession>A0A1Y2LN53</accession>
<evidence type="ECO:0000259" key="2">
    <source>
        <dbReference type="Pfam" id="PF03720"/>
    </source>
</evidence>
<dbReference type="AlphaFoldDB" id="A0A1Y2LN53"/>
<reference evidence="3 4" key="1">
    <citation type="journal article" date="2017" name="Genome Announc.">
        <title>Genome sequence of the saprophytic ascomycete Epicoccum nigrum ICMP 19927 strain isolated from New Zealand.</title>
        <authorList>
            <person name="Fokin M."/>
            <person name="Fleetwood D."/>
            <person name="Weir B.S."/>
            <person name="Villas-Boas S.G."/>
        </authorList>
    </citation>
    <scope>NUCLEOTIDE SEQUENCE [LARGE SCALE GENOMIC DNA]</scope>
    <source>
        <strain evidence="3 4">ICMP 19927</strain>
    </source>
</reference>